<sequence>MRNRRIAVLGTGLMGKGIAHTFAINDFYVDLYGHSEGFQEQVLAYLQYEEEKGRLTENERQKILGNLRLLKMGRDYEELRHSSLVIEAVKEDKELKKEIFQMINQYTFPNTMIASNTSTFSITELASATKTPEKVVGMHFISPVPKMKLVEIVKGYRTGEEVVEKAKAIVRQIGKNPCVVKDNPGFVFTRLFVQFVNEAANVLAEGIIDSPQQLDQMMMDGMGLAVGPLKLIDLTGVDIIYNSMKSMYDHLHDSKFSPSLELKKMLDAGFLGRKAGKGFYHYPDEETDRTSKKKKGEMIHGEI</sequence>
<comment type="caution">
    <text evidence="8">The sequence shown here is derived from an EMBL/GenBank/DDBJ whole genome shotgun (WGS) entry which is preliminary data.</text>
</comment>
<protein>
    <recommendedName>
        <fullName evidence="4">3-hydroxybutyryl-CoA dehydrogenase</fullName>
    </recommendedName>
</protein>
<feature type="domain" description="3-hydroxyacyl-CoA dehydrogenase NAD binding" evidence="7">
    <location>
        <begin position="6"/>
        <end position="182"/>
    </location>
</feature>
<dbReference type="InterPro" id="IPR008927">
    <property type="entry name" value="6-PGluconate_DH-like_C_sf"/>
</dbReference>
<dbReference type="FunFam" id="3.40.50.720:FF:000009">
    <property type="entry name" value="Fatty oxidation complex, alpha subunit"/>
    <property type="match status" value="1"/>
</dbReference>
<comment type="pathway">
    <text evidence="1">Lipid metabolism; butanoate metabolism.</text>
</comment>
<reference evidence="8 9" key="1">
    <citation type="submission" date="2015-12" db="EMBL/GenBank/DDBJ databases">
        <title>Draft genome sequence of the thermoanaerobe Thermotalea metallivorans, an isolate from the runoff channel of the Great Artesian Basin, Australia.</title>
        <authorList>
            <person name="Patel B.K."/>
        </authorList>
    </citation>
    <scope>NUCLEOTIDE SEQUENCE [LARGE SCALE GENOMIC DNA]</scope>
    <source>
        <strain evidence="8 9">B2-1</strain>
    </source>
</reference>
<dbReference type="InterPro" id="IPR006108">
    <property type="entry name" value="3HC_DH_C"/>
</dbReference>
<dbReference type="Gene3D" id="1.10.1040.10">
    <property type="entry name" value="N-(1-d-carboxylethyl)-l-norvaline Dehydrogenase, domain 2"/>
    <property type="match status" value="1"/>
</dbReference>
<evidence type="ECO:0000256" key="2">
    <source>
        <dbReference type="ARBA" id="ARBA00009463"/>
    </source>
</evidence>
<dbReference type="SUPFAM" id="SSF48179">
    <property type="entry name" value="6-phosphogluconate dehydrogenase C-terminal domain-like"/>
    <property type="match status" value="1"/>
</dbReference>
<proteinExistence type="inferred from homology"/>
<evidence type="ECO:0000256" key="3">
    <source>
        <dbReference type="ARBA" id="ARBA00023002"/>
    </source>
</evidence>
<dbReference type="PIRSF" id="PIRSF000105">
    <property type="entry name" value="HCDH"/>
    <property type="match status" value="1"/>
</dbReference>
<feature type="site" description="Important for catalytic activity" evidence="5">
    <location>
        <position position="139"/>
    </location>
</feature>
<evidence type="ECO:0000256" key="4">
    <source>
        <dbReference type="ARBA" id="ARBA00067747"/>
    </source>
</evidence>
<feature type="domain" description="3-hydroxyacyl-CoA dehydrogenase C-terminal" evidence="6">
    <location>
        <begin position="185"/>
        <end position="282"/>
    </location>
</feature>
<dbReference type="InterPro" id="IPR036291">
    <property type="entry name" value="NAD(P)-bd_dom_sf"/>
</dbReference>
<dbReference type="Proteomes" id="UP000070456">
    <property type="component" value="Unassembled WGS sequence"/>
</dbReference>
<dbReference type="GO" id="GO:0006631">
    <property type="term" value="P:fatty acid metabolic process"/>
    <property type="evidence" value="ECO:0007669"/>
    <property type="project" value="InterPro"/>
</dbReference>
<dbReference type="Gene3D" id="3.40.50.720">
    <property type="entry name" value="NAD(P)-binding Rossmann-like Domain"/>
    <property type="match status" value="1"/>
</dbReference>
<dbReference type="InterPro" id="IPR006176">
    <property type="entry name" value="3-OHacyl-CoA_DH_NAD-bd"/>
</dbReference>
<evidence type="ECO:0000259" key="7">
    <source>
        <dbReference type="Pfam" id="PF02737"/>
    </source>
</evidence>
<dbReference type="EMBL" id="LOEE01000027">
    <property type="protein sequence ID" value="KXG76428.1"/>
    <property type="molecule type" value="Genomic_DNA"/>
</dbReference>
<evidence type="ECO:0000256" key="5">
    <source>
        <dbReference type="PIRSR" id="PIRSR000105-1"/>
    </source>
</evidence>
<dbReference type="InterPro" id="IPR013328">
    <property type="entry name" value="6PGD_dom2"/>
</dbReference>
<dbReference type="Pfam" id="PF02737">
    <property type="entry name" value="3HCDH_N"/>
    <property type="match status" value="1"/>
</dbReference>
<evidence type="ECO:0000259" key="6">
    <source>
        <dbReference type="Pfam" id="PF00725"/>
    </source>
</evidence>
<name>A0A140L7A3_9FIRM</name>
<evidence type="ECO:0000313" key="9">
    <source>
        <dbReference type="Proteomes" id="UP000070456"/>
    </source>
</evidence>
<keyword evidence="3 8" id="KW-0560">Oxidoreductase</keyword>
<gene>
    <name evidence="8" type="primary">mmgB</name>
    <name evidence="8" type="ORF">AN619_09590</name>
</gene>
<dbReference type="GO" id="GO:0016616">
    <property type="term" value="F:oxidoreductase activity, acting on the CH-OH group of donors, NAD or NADP as acceptor"/>
    <property type="evidence" value="ECO:0007669"/>
    <property type="project" value="InterPro"/>
</dbReference>
<comment type="similarity">
    <text evidence="2">Belongs to the 3-hydroxyacyl-CoA dehydrogenase family.</text>
</comment>
<dbReference type="SUPFAM" id="SSF51735">
    <property type="entry name" value="NAD(P)-binding Rossmann-fold domains"/>
    <property type="match status" value="1"/>
</dbReference>
<accession>A0A140L7A3</accession>
<evidence type="ECO:0000313" key="8">
    <source>
        <dbReference type="EMBL" id="KXG76428.1"/>
    </source>
</evidence>
<dbReference type="PANTHER" id="PTHR48075:SF5">
    <property type="entry name" value="3-HYDROXYBUTYRYL-COA DEHYDROGENASE"/>
    <property type="match status" value="1"/>
</dbReference>
<evidence type="ECO:0000256" key="1">
    <source>
        <dbReference type="ARBA" id="ARBA00005086"/>
    </source>
</evidence>
<dbReference type="AlphaFoldDB" id="A0A140L7A3"/>
<organism evidence="8 9">
    <name type="scientific">Thermotalea metallivorans</name>
    <dbReference type="NCBI Taxonomy" id="520762"/>
    <lineage>
        <taxon>Bacteria</taxon>
        <taxon>Bacillati</taxon>
        <taxon>Bacillota</taxon>
        <taxon>Clostridia</taxon>
        <taxon>Peptostreptococcales</taxon>
        <taxon>Thermotaleaceae</taxon>
        <taxon>Thermotalea</taxon>
    </lineage>
</organism>
<dbReference type="PANTHER" id="PTHR48075">
    <property type="entry name" value="3-HYDROXYACYL-COA DEHYDROGENASE FAMILY PROTEIN"/>
    <property type="match status" value="1"/>
</dbReference>
<dbReference type="GO" id="GO:0070403">
    <property type="term" value="F:NAD+ binding"/>
    <property type="evidence" value="ECO:0007669"/>
    <property type="project" value="InterPro"/>
</dbReference>
<dbReference type="STRING" id="520762.AN619_09590"/>
<dbReference type="RefSeq" id="WP_068555334.1">
    <property type="nucleotide sequence ID" value="NZ_LOEE01000027.1"/>
</dbReference>
<dbReference type="OrthoDB" id="9815331at2"/>
<keyword evidence="9" id="KW-1185">Reference proteome</keyword>
<dbReference type="InterPro" id="IPR022694">
    <property type="entry name" value="3-OHacyl-CoA_DH"/>
</dbReference>
<dbReference type="Pfam" id="PF00725">
    <property type="entry name" value="3HCDH"/>
    <property type="match status" value="1"/>
</dbReference>